<reference evidence="3" key="1">
    <citation type="journal article" date="2014" name="Front. Microbiol.">
        <title>High frequency of phylogenetically diverse reductive dehalogenase-homologous genes in deep subseafloor sedimentary metagenomes.</title>
        <authorList>
            <person name="Kawai M."/>
            <person name="Futagami T."/>
            <person name="Toyoda A."/>
            <person name="Takaki Y."/>
            <person name="Nishi S."/>
            <person name="Hori S."/>
            <person name="Arai W."/>
            <person name="Tsubouchi T."/>
            <person name="Morono Y."/>
            <person name="Uchiyama I."/>
            <person name="Ito T."/>
            <person name="Fujiyama A."/>
            <person name="Inagaki F."/>
            <person name="Takami H."/>
        </authorList>
    </citation>
    <scope>NUCLEOTIDE SEQUENCE</scope>
    <source>
        <strain evidence="3">Expedition CK06-06</strain>
    </source>
</reference>
<dbReference type="Gene3D" id="1.20.120.1760">
    <property type="match status" value="1"/>
</dbReference>
<organism evidence="3">
    <name type="scientific">marine sediment metagenome</name>
    <dbReference type="NCBI Taxonomy" id="412755"/>
    <lineage>
        <taxon>unclassified sequences</taxon>
        <taxon>metagenomes</taxon>
        <taxon>ecological metagenomes</taxon>
    </lineage>
</organism>
<dbReference type="PROSITE" id="PS00379">
    <property type="entry name" value="CDP_ALCOHOL_P_TRANSF"/>
    <property type="match status" value="1"/>
</dbReference>
<dbReference type="InterPro" id="IPR048254">
    <property type="entry name" value="CDP_ALCOHOL_P_TRANSF_CS"/>
</dbReference>
<evidence type="ECO:0000313" key="3">
    <source>
        <dbReference type="EMBL" id="GAI01003.1"/>
    </source>
</evidence>
<evidence type="ECO:0000256" key="1">
    <source>
        <dbReference type="ARBA" id="ARBA00022679"/>
    </source>
</evidence>
<feature type="transmembrane region" description="Helical" evidence="2">
    <location>
        <begin position="12"/>
        <end position="31"/>
    </location>
</feature>
<evidence type="ECO:0008006" key="4">
    <source>
        <dbReference type="Google" id="ProtNLM"/>
    </source>
</evidence>
<dbReference type="Pfam" id="PF01066">
    <property type="entry name" value="CDP-OH_P_transf"/>
    <property type="match status" value="1"/>
</dbReference>
<feature type="transmembrane region" description="Helical" evidence="2">
    <location>
        <begin position="134"/>
        <end position="163"/>
    </location>
</feature>
<accession>X1K399</accession>
<dbReference type="InterPro" id="IPR043130">
    <property type="entry name" value="CDP-OH_PTrfase_TM_dom"/>
</dbReference>
<proteinExistence type="predicted"/>
<keyword evidence="2" id="KW-0812">Transmembrane</keyword>
<keyword evidence="2" id="KW-1133">Transmembrane helix</keyword>
<dbReference type="GO" id="GO:0016020">
    <property type="term" value="C:membrane"/>
    <property type="evidence" value="ECO:0007669"/>
    <property type="project" value="InterPro"/>
</dbReference>
<dbReference type="InterPro" id="IPR000462">
    <property type="entry name" value="CDP-OH_P_trans"/>
</dbReference>
<dbReference type="GO" id="GO:0008654">
    <property type="term" value="P:phospholipid biosynthetic process"/>
    <property type="evidence" value="ECO:0007669"/>
    <property type="project" value="InterPro"/>
</dbReference>
<evidence type="ECO:0000256" key="2">
    <source>
        <dbReference type="SAM" id="Phobius"/>
    </source>
</evidence>
<dbReference type="AlphaFoldDB" id="X1K399"/>
<dbReference type="GO" id="GO:0016780">
    <property type="term" value="F:phosphotransferase activity, for other substituted phosphate groups"/>
    <property type="evidence" value="ECO:0007669"/>
    <property type="project" value="InterPro"/>
</dbReference>
<sequence>MVRVLVRTPVTPGAITWFGFILALGAAALIITGHPFAAGFMVLIAGFFDILDGALARRIGQATPFGAVLDSTLDRLSEAVVLLAILVLYGGAPWVVLLVFLALLVSLLVSYIRARAEAVGLECQVGLFTRAERVIVLALGLLLSQIANALVIALAIIVVFSFFTAGQRLVYVWQQRKMDSP</sequence>
<keyword evidence="2" id="KW-0472">Membrane</keyword>
<protein>
    <recommendedName>
        <fullName evidence="4">CDP-alcohol phosphatidyltransferase family protein</fullName>
    </recommendedName>
</protein>
<feature type="transmembrane region" description="Helical" evidence="2">
    <location>
        <begin position="37"/>
        <end position="55"/>
    </location>
</feature>
<gene>
    <name evidence="3" type="ORF">S06H3_05133</name>
</gene>
<name>X1K399_9ZZZZ</name>
<keyword evidence="1" id="KW-0808">Transferase</keyword>
<comment type="caution">
    <text evidence="3">The sequence shown here is derived from an EMBL/GenBank/DDBJ whole genome shotgun (WGS) entry which is preliminary data.</text>
</comment>
<dbReference type="EMBL" id="BARV01001874">
    <property type="protein sequence ID" value="GAI01003.1"/>
    <property type="molecule type" value="Genomic_DNA"/>
</dbReference>